<evidence type="ECO:0000259" key="3">
    <source>
        <dbReference type="PROSITE" id="PS50887"/>
    </source>
</evidence>
<dbReference type="Gene3D" id="3.30.450.20">
    <property type="entry name" value="PAS domain"/>
    <property type="match status" value="1"/>
</dbReference>
<dbReference type="CDD" id="cd01948">
    <property type="entry name" value="EAL"/>
    <property type="match status" value="1"/>
</dbReference>
<feature type="transmembrane region" description="Helical" evidence="1">
    <location>
        <begin position="303"/>
        <end position="321"/>
    </location>
</feature>
<dbReference type="NCBIfam" id="TIGR00254">
    <property type="entry name" value="GGDEF"/>
    <property type="match status" value="1"/>
</dbReference>
<name>A0A7M1B1U3_9BACT</name>
<dbReference type="Pfam" id="PF00563">
    <property type="entry name" value="EAL"/>
    <property type="match status" value="1"/>
</dbReference>
<dbReference type="SMART" id="SM00052">
    <property type="entry name" value="EAL"/>
    <property type="match status" value="1"/>
</dbReference>
<dbReference type="AlphaFoldDB" id="A0A7M1B1U3"/>
<organism evidence="4 5">
    <name type="scientific">Sulfurimonas sediminis</name>
    <dbReference type="NCBI Taxonomy" id="2590020"/>
    <lineage>
        <taxon>Bacteria</taxon>
        <taxon>Pseudomonadati</taxon>
        <taxon>Campylobacterota</taxon>
        <taxon>Epsilonproteobacteria</taxon>
        <taxon>Campylobacterales</taxon>
        <taxon>Sulfurimonadaceae</taxon>
        <taxon>Sulfurimonas</taxon>
    </lineage>
</organism>
<dbReference type="Gene3D" id="3.30.70.270">
    <property type="match status" value="1"/>
</dbReference>
<keyword evidence="1" id="KW-0472">Membrane</keyword>
<dbReference type="SUPFAM" id="SSF141868">
    <property type="entry name" value="EAL domain-like"/>
    <property type="match status" value="1"/>
</dbReference>
<dbReference type="InterPro" id="IPR029787">
    <property type="entry name" value="Nucleotide_cyclase"/>
</dbReference>
<dbReference type="PANTHER" id="PTHR44757">
    <property type="entry name" value="DIGUANYLATE CYCLASE DGCP"/>
    <property type="match status" value="1"/>
</dbReference>
<dbReference type="Proteomes" id="UP000593719">
    <property type="component" value="Chromosome"/>
</dbReference>
<dbReference type="Pfam" id="PF00990">
    <property type="entry name" value="GGDEF"/>
    <property type="match status" value="1"/>
</dbReference>
<keyword evidence="1" id="KW-0812">Transmembrane</keyword>
<feature type="transmembrane region" description="Helical" evidence="1">
    <location>
        <begin position="12"/>
        <end position="30"/>
    </location>
</feature>
<dbReference type="SUPFAM" id="SSF55073">
    <property type="entry name" value="Nucleotide cyclase"/>
    <property type="match status" value="1"/>
</dbReference>
<dbReference type="InterPro" id="IPR001633">
    <property type="entry name" value="EAL_dom"/>
</dbReference>
<sequence>MNIVKNKWTIFYVIMISSAVVFAAFTYTKYTELQSIVRKKNEQDTANVAKMFHDFLVQSETMLQVVGTTVVNPHISKDPKEKTKIFDTLQEVNPAVIGFGYLDPQGNLLISNKELHGKKINALEIKEAKSSFQETLKSQHLVIGRSFFFKPLGQWILPLRKAIRDKNGKVVGVMAIAIINTQKKNLFSGFETEPDEDILLIKKFSEGYYRLFYSNKKDNHDAQILYGESCPKNRCTSVINQILVMNHITLQELKSSAKVFSFFSKDMQGRPINGALYYDKKYKVWISVYHYNSAITQEIYKDIVLLVMLYIIMMLLFYFLFKSIEKYENAKERDLLFKTTHDLLTNLPNRAFIYENVYHSNKFVMQKGAQVIFIDLDNFKNINDTFGHIFGDKILVLVAKRLQAFFTEKDLVARQGGDEFIIINNSQNKNLQELIEVITMPYIIEDIEVRLGASVGVSVYPDDASDFDTLLSLADIAMYEAKKVKNSYAFFTKEMQEKNSANITIEQELRSALQKNEIYMVYQPQINADGTLHGVEALVRWKNEKLGFVSPADFIPVAEATGLILELGNYITNRLLLEIKKIYAEVGKTFQLSVNVSIVQLMENHFLKNLLEMIHKVQFDTSLLTLEVTERLPIEDLDYVLPILKSIRAEGMLLSLDDFGTGYSSLSVLTKLPINELKIDKAFVDELLYSNKDKNLVKTIINIGKNFSMDILAEGTESKEQVDKLKEYGCDIFQGYYYSKPLKKEDLIAFIRSLQC</sequence>
<keyword evidence="5" id="KW-1185">Reference proteome</keyword>
<dbReference type="PROSITE" id="PS50887">
    <property type="entry name" value="GGDEF"/>
    <property type="match status" value="1"/>
</dbReference>
<dbReference type="InterPro" id="IPR052155">
    <property type="entry name" value="Biofilm_reg_signaling"/>
</dbReference>
<dbReference type="PANTHER" id="PTHR44757:SF2">
    <property type="entry name" value="BIOFILM ARCHITECTURE MAINTENANCE PROTEIN MBAA"/>
    <property type="match status" value="1"/>
</dbReference>
<dbReference type="InterPro" id="IPR035919">
    <property type="entry name" value="EAL_sf"/>
</dbReference>
<evidence type="ECO:0000256" key="1">
    <source>
        <dbReference type="SAM" id="Phobius"/>
    </source>
</evidence>
<dbReference type="CDD" id="cd18773">
    <property type="entry name" value="PDC1_HK_sensor"/>
    <property type="match status" value="1"/>
</dbReference>
<proteinExistence type="predicted"/>
<reference evidence="4 5" key="1">
    <citation type="submission" date="2019-06" db="EMBL/GenBank/DDBJ databases">
        <title>Sulfurimonas gotlandica sp. nov., a chemoautotrophic and psychrotolerant epsilonproteobacterium isolated from a pelagic redoxcline, and an emended description of the genus Sulfurimonas.</title>
        <authorList>
            <person name="Wang S."/>
            <person name="Jiang L."/>
            <person name="Shao Z."/>
        </authorList>
    </citation>
    <scope>NUCLEOTIDE SEQUENCE [LARGE SCALE GENOMIC DNA]</scope>
    <source>
        <strain evidence="4 5">S2-6</strain>
    </source>
</reference>
<evidence type="ECO:0000313" key="4">
    <source>
        <dbReference type="EMBL" id="QOP43729.1"/>
    </source>
</evidence>
<dbReference type="KEGG" id="ssei:FJR45_07100"/>
<dbReference type="EMBL" id="CP041235">
    <property type="protein sequence ID" value="QOP43729.1"/>
    <property type="molecule type" value="Genomic_DNA"/>
</dbReference>
<dbReference type="SMART" id="SM00267">
    <property type="entry name" value="GGDEF"/>
    <property type="match status" value="1"/>
</dbReference>
<feature type="domain" description="EAL" evidence="2">
    <location>
        <begin position="502"/>
        <end position="755"/>
    </location>
</feature>
<dbReference type="InterPro" id="IPR000160">
    <property type="entry name" value="GGDEF_dom"/>
</dbReference>
<keyword evidence="1" id="KW-1133">Transmembrane helix</keyword>
<dbReference type="RefSeq" id="WP_193149916.1">
    <property type="nucleotide sequence ID" value="NZ_CP041235.1"/>
</dbReference>
<protein>
    <submittedName>
        <fullName evidence="4">EAL domain-containing protein</fullName>
    </submittedName>
</protein>
<feature type="domain" description="GGDEF" evidence="3">
    <location>
        <begin position="367"/>
        <end position="493"/>
    </location>
</feature>
<evidence type="ECO:0000313" key="5">
    <source>
        <dbReference type="Proteomes" id="UP000593719"/>
    </source>
</evidence>
<dbReference type="InterPro" id="IPR043128">
    <property type="entry name" value="Rev_trsase/Diguanyl_cyclase"/>
</dbReference>
<dbReference type="CDD" id="cd01949">
    <property type="entry name" value="GGDEF"/>
    <property type="match status" value="1"/>
</dbReference>
<evidence type="ECO:0000259" key="2">
    <source>
        <dbReference type="PROSITE" id="PS50883"/>
    </source>
</evidence>
<dbReference type="Gene3D" id="3.20.20.450">
    <property type="entry name" value="EAL domain"/>
    <property type="match status" value="1"/>
</dbReference>
<dbReference type="PROSITE" id="PS50883">
    <property type="entry name" value="EAL"/>
    <property type="match status" value="1"/>
</dbReference>
<accession>A0A7M1B1U3</accession>
<gene>
    <name evidence="4" type="ORF">FJR45_07100</name>
</gene>